<keyword evidence="8" id="KW-1185">Reference proteome</keyword>
<dbReference type="EMBL" id="VYXP01000002">
    <property type="protein sequence ID" value="KAA9133445.1"/>
    <property type="molecule type" value="Genomic_DNA"/>
</dbReference>
<evidence type="ECO:0000256" key="4">
    <source>
        <dbReference type="ARBA" id="ARBA00022833"/>
    </source>
</evidence>
<dbReference type="CDD" id="cd08071">
    <property type="entry name" value="MPN_DUF2466"/>
    <property type="match status" value="1"/>
</dbReference>
<accession>A0A5N0TEH9</accession>
<keyword evidence="4" id="KW-0862">Zinc</keyword>
<dbReference type="GO" id="GO:0046872">
    <property type="term" value="F:metal ion binding"/>
    <property type="evidence" value="ECO:0007669"/>
    <property type="project" value="UniProtKB-KW"/>
</dbReference>
<sequence>MTTKREKSMKEQDRVIVEQALKILRDELGTVGVELTDPAAAGQYCQLRLGDREHEVFLVVFLDTRHRVRGAEELFRGTIDGACVYPREVAKAALMNNAAAVIVAHNHPSGVTEPSMADQAITRRLKDALTLLEIRLLDHFVVSGQGFTSMASRGMI</sequence>
<dbReference type="InterPro" id="IPR020891">
    <property type="entry name" value="UPF0758_CS"/>
</dbReference>
<protein>
    <recommendedName>
        <fullName evidence="6">MPN domain-containing protein</fullName>
    </recommendedName>
</protein>
<evidence type="ECO:0000256" key="2">
    <source>
        <dbReference type="ARBA" id="ARBA00022723"/>
    </source>
</evidence>
<evidence type="ECO:0000313" key="7">
    <source>
        <dbReference type="EMBL" id="KAA9133445.1"/>
    </source>
</evidence>
<dbReference type="InterPro" id="IPR001405">
    <property type="entry name" value="UPF0758"/>
</dbReference>
<organism evidence="7 8">
    <name type="scientific">Marinihelvus fidelis</name>
    <dbReference type="NCBI Taxonomy" id="2613842"/>
    <lineage>
        <taxon>Bacteria</taxon>
        <taxon>Pseudomonadati</taxon>
        <taxon>Pseudomonadota</taxon>
        <taxon>Gammaproteobacteria</taxon>
        <taxon>Chromatiales</taxon>
        <taxon>Wenzhouxiangellaceae</taxon>
        <taxon>Marinihelvus</taxon>
    </lineage>
</organism>
<evidence type="ECO:0000259" key="6">
    <source>
        <dbReference type="PROSITE" id="PS50249"/>
    </source>
</evidence>
<evidence type="ECO:0000256" key="5">
    <source>
        <dbReference type="ARBA" id="ARBA00023049"/>
    </source>
</evidence>
<proteinExistence type="predicted"/>
<dbReference type="InterPro" id="IPR025657">
    <property type="entry name" value="RadC_JAB"/>
</dbReference>
<dbReference type="PROSITE" id="PS01302">
    <property type="entry name" value="UPF0758"/>
    <property type="match status" value="1"/>
</dbReference>
<dbReference type="PANTHER" id="PTHR30471">
    <property type="entry name" value="DNA REPAIR PROTEIN RADC"/>
    <property type="match status" value="1"/>
</dbReference>
<name>A0A5N0TEH9_9GAMM</name>
<keyword evidence="1" id="KW-0645">Protease</keyword>
<dbReference type="GO" id="GO:0006508">
    <property type="term" value="P:proteolysis"/>
    <property type="evidence" value="ECO:0007669"/>
    <property type="project" value="UniProtKB-KW"/>
</dbReference>
<dbReference type="InterPro" id="IPR037518">
    <property type="entry name" value="MPN"/>
</dbReference>
<evidence type="ECO:0000313" key="8">
    <source>
        <dbReference type="Proteomes" id="UP000325372"/>
    </source>
</evidence>
<keyword evidence="5" id="KW-0482">Metalloprotease</keyword>
<dbReference type="Gene3D" id="3.40.140.10">
    <property type="entry name" value="Cytidine Deaminase, domain 2"/>
    <property type="match status" value="1"/>
</dbReference>
<evidence type="ECO:0000256" key="1">
    <source>
        <dbReference type="ARBA" id="ARBA00022670"/>
    </source>
</evidence>
<dbReference type="GO" id="GO:0008237">
    <property type="term" value="F:metallopeptidase activity"/>
    <property type="evidence" value="ECO:0007669"/>
    <property type="project" value="UniProtKB-KW"/>
</dbReference>
<reference evidence="7 8" key="1">
    <citation type="submission" date="2019-09" db="EMBL/GenBank/DDBJ databases">
        <title>Wenzhouxiangella sp. Genome sequencing and assembly.</title>
        <authorList>
            <person name="Zhang R."/>
        </authorList>
    </citation>
    <scope>NUCLEOTIDE SEQUENCE [LARGE SCALE GENOMIC DNA]</scope>
    <source>
        <strain evidence="7 8">W260</strain>
    </source>
</reference>
<gene>
    <name evidence="7" type="ORF">F3N42_03590</name>
</gene>
<keyword evidence="3" id="KW-0378">Hydrolase</keyword>
<evidence type="ECO:0000256" key="3">
    <source>
        <dbReference type="ARBA" id="ARBA00022801"/>
    </source>
</evidence>
<dbReference type="PROSITE" id="PS50249">
    <property type="entry name" value="MPN"/>
    <property type="match status" value="1"/>
</dbReference>
<dbReference type="AlphaFoldDB" id="A0A5N0TEH9"/>
<dbReference type="Proteomes" id="UP000325372">
    <property type="component" value="Unassembled WGS sequence"/>
</dbReference>
<feature type="domain" description="MPN" evidence="6">
    <location>
        <begin position="34"/>
        <end position="156"/>
    </location>
</feature>
<dbReference type="PANTHER" id="PTHR30471:SF3">
    <property type="entry name" value="UPF0758 PROTEIN YEES-RELATED"/>
    <property type="match status" value="1"/>
</dbReference>
<dbReference type="Pfam" id="PF04002">
    <property type="entry name" value="RadC"/>
    <property type="match status" value="1"/>
</dbReference>
<keyword evidence="2" id="KW-0479">Metal-binding</keyword>
<comment type="caution">
    <text evidence="7">The sequence shown here is derived from an EMBL/GenBank/DDBJ whole genome shotgun (WGS) entry which is preliminary data.</text>
</comment>